<sequence length="285" mass="33410">MEQLLAEQEEERKRDDADAAVADGRKQRKKQFRWKLNHDLALVKAVLAHTPFSSVKPGDAWATIAGSINKLFELSLDKLAVHRRFDLVLEAHRKEETKNRYGSGIEEEVCEIVRLLNDLMSLIDDQKLLEKGHTEAKQKKLDDSKLKAEEIRVAACTTIKRSGSSPENPGPVPKKRPTDSTLIDLWKEKQESERQQEMKRLDVEQQRYDAERAEKVVDRDLEKKKLDLQQQQFELERDRFNHQRDKDKEEFKLREKELILREEERKSQMATQTALLQLLMKKCEI</sequence>
<feature type="region of interest" description="Disordered" evidence="1">
    <location>
        <begin position="157"/>
        <end position="180"/>
    </location>
</feature>
<dbReference type="EMBL" id="LNIX01000016">
    <property type="protein sequence ID" value="OXA46071.1"/>
    <property type="molecule type" value="Genomic_DNA"/>
</dbReference>
<feature type="region of interest" description="Disordered" evidence="1">
    <location>
        <begin position="1"/>
        <end position="27"/>
    </location>
</feature>
<accession>A0A226DN88</accession>
<protein>
    <submittedName>
        <fullName evidence="2">Uncharacterized protein</fullName>
    </submittedName>
</protein>
<gene>
    <name evidence="2" type="ORF">Fcan01_19150</name>
</gene>
<proteinExistence type="predicted"/>
<dbReference type="PANTHER" id="PTHR37558">
    <property type="entry name" value="HTH CENPB-TYPE DOMAIN-CONTAINING PROTEIN"/>
    <property type="match status" value="1"/>
</dbReference>
<dbReference type="Proteomes" id="UP000198287">
    <property type="component" value="Unassembled WGS sequence"/>
</dbReference>
<keyword evidence="3" id="KW-1185">Reference proteome</keyword>
<dbReference type="AlphaFoldDB" id="A0A226DN88"/>
<dbReference type="OrthoDB" id="5978344at2759"/>
<dbReference type="OMA" id="ACHGHAT"/>
<comment type="caution">
    <text evidence="2">The sequence shown here is derived from an EMBL/GenBank/DDBJ whole genome shotgun (WGS) entry which is preliminary data.</text>
</comment>
<evidence type="ECO:0000256" key="1">
    <source>
        <dbReference type="SAM" id="MobiDB-lite"/>
    </source>
</evidence>
<reference evidence="2 3" key="1">
    <citation type="submission" date="2015-12" db="EMBL/GenBank/DDBJ databases">
        <title>The genome of Folsomia candida.</title>
        <authorList>
            <person name="Faddeeva A."/>
            <person name="Derks M.F."/>
            <person name="Anvar Y."/>
            <person name="Smit S."/>
            <person name="Van Straalen N."/>
            <person name="Roelofs D."/>
        </authorList>
    </citation>
    <scope>NUCLEOTIDE SEQUENCE [LARGE SCALE GENOMIC DNA]</scope>
    <source>
        <strain evidence="2 3">VU population</strain>
        <tissue evidence="2">Whole body</tissue>
    </source>
</reference>
<dbReference type="PANTHER" id="PTHR37558:SF1">
    <property type="entry name" value="HTH CENPB-TYPE DOMAIN-CONTAINING PROTEIN"/>
    <property type="match status" value="1"/>
</dbReference>
<organism evidence="2 3">
    <name type="scientific">Folsomia candida</name>
    <name type="common">Springtail</name>
    <dbReference type="NCBI Taxonomy" id="158441"/>
    <lineage>
        <taxon>Eukaryota</taxon>
        <taxon>Metazoa</taxon>
        <taxon>Ecdysozoa</taxon>
        <taxon>Arthropoda</taxon>
        <taxon>Hexapoda</taxon>
        <taxon>Collembola</taxon>
        <taxon>Entomobryomorpha</taxon>
        <taxon>Isotomoidea</taxon>
        <taxon>Isotomidae</taxon>
        <taxon>Proisotominae</taxon>
        <taxon>Folsomia</taxon>
    </lineage>
</organism>
<evidence type="ECO:0000313" key="2">
    <source>
        <dbReference type="EMBL" id="OXA46071.1"/>
    </source>
</evidence>
<evidence type="ECO:0000313" key="3">
    <source>
        <dbReference type="Proteomes" id="UP000198287"/>
    </source>
</evidence>
<name>A0A226DN88_FOLCA</name>